<dbReference type="Proteomes" id="UP001052739">
    <property type="component" value="Unassembled WGS sequence"/>
</dbReference>
<dbReference type="InterPro" id="IPR024792">
    <property type="entry name" value="RhoGDI_dom_sf"/>
</dbReference>
<comment type="caution">
    <text evidence="4">The sequence shown here is derived from an EMBL/GenBank/DDBJ whole genome shotgun (WGS) entry which is preliminary data.</text>
</comment>
<evidence type="ECO:0000313" key="5">
    <source>
        <dbReference type="Proteomes" id="UP001052739"/>
    </source>
</evidence>
<protein>
    <submittedName>
        <fullName evidence="4">Uncharacterized protein</fullName>
    </submittedName>
</protein>
<organism evidence="4 5">
    <name type="scientific">Streptomyces hydrogenans</name>
    <dbReference type="NCBI Taxonomy" id="1873719"/>
    <lineage>
        <taxon>Bacteria</taxon>
        <taxon>Bacillati</taxon>
        <taxon>Actinomycetota</taxon>
        <taxon>Actinomycetes</taxon>
        <taxon>Kitasatosporales</taxon>
        <taxon>Streptomycetaceae</taxon>
        <taxon>Streptomyces</taxon>
    </lineage>
</organism>
<comment type="subcellular location">
    <subcellularLocation>
        <location evidence="1">Cytoplasm</location>
    </subcellularLocation>
</comment>
<gene>
    <name evidence="4" type="ORF">Shyd_78220</name>
</gene>
<dbReference type="InterPro" id="IPR014756">
    <property type="entry name" value="Ig_E-set"/>
</dbReference>
<keyword evidence="2" id="KW-0963">Cytoplasm</keyword>
<dbReference type="SUPFAM" id="SSF81296">
    <property type="entry name" value="E set domains"/>
    <property type="match status" value="1"/>
</dbReference>
<feature type="region of interest" description="Disordered" evidence="3">
    <location>
        <begin position="1"/>
        <end position="33"/>
    </location>
</feature>
<dbReference type="EMBL" id="BNDW01000102">
    <property type="protein sequence ID" value="GHI26451.1"/>
    <property type="molecule type" value="Genomic_DNA"/>
</dbReference>
<dbReference type="Gene3D" id="2.70.50.30">
    <property type="entry name" value="Coagulation Factor XIII, subunit A, domain 1"/>
    <property type="match status" value="1"/>
</dbReference>
<keyword evidence="5" id="KW-1185">Reference proteome</keyword>
<evidence type="ECO:0000313" key="4">
    <source>
        <dbReference type="EMBL" id="GHI26451.1"/>
    </source>
</evidence>
<reference evidence="4" key="1">
    <citation type="submission" date="2024-05" db="EMBL/GenBank/DDBJ databases">
        <title>Whole genome shotgun sequence of Streptomyces hydrogenans NBRC 13475.</title>
        <authorList>
            <person name="Komaki H."/>
            <person name="Tamura T."/>
        </authorList>
    </citation>
    <scope>NUCLEOTIDE SEQUENCE</scope>
    <source>
        <strain evidence="4">NBRC 13475</strain>
    </source>
</reference>
<evidence type="ECO:0000256" key="1">
    <source>
        <dbReference type="ARBA" id="ARBA00004496"/>
    </source>
</evidence>
<sequence length="174" mass="18566">MNDTGPGPSPAPFPDPAGGSGPGGATRSAPGHRPGFRLLDVALHTEEWGRLTVALEGGPDHDEPLVLGEGTKVSVGLTFRSDRAVDGLTYEERRTREGRGPATTRTLLGGFRGGGPYEVWLPPRRMPEGRAHCGLYRITGRLTDGHGRELARVDHHVRLVHLSGTPDRHPPVGA</sequence>
<evidence type="ECO:0000256" key="2">
    <source>
        <dbReference type="ARBA" id="ARBA00022490"/>
    </source>
</evidence>
<name>A0ABQ3PN42_9ACTN</name>
<dbReference type="RefSeq" id="WP_190225082.1">
    <property type="nucleotide sequence ID" value="NZ_BNBS01000086.1"/>
</dbReference>
<evidence type="ECO:0000256" key="3">
    <source>
        <dbReference type="SAM" id="MobiDB-lite"/>
    </source>
</evidence>
<proteinExistence type="predicted"/>
<accession>A0ABQ3PN42</accession>